<dbReference type="Gene3D" id="2.60.120.1440">
    <property type="match status" value="1"/>
</dbReference>
<evidence type="ECO:0000259" key="3">
    <source>
        <dbReference type="Pfam" id="PF16344"/>
    </source>
</evidence>
<dbReference type="InterPro" id="IPR012373">
    <property type="entry name" value="Ferrdict_sens_TM"/>
</dbReference>
<gene>
    <name evidence="4" type="ORF">GA0116948_10867</name>
</gene>
<keyword evidence="1" id="KW-0812">Transmembrane</keyword>
<evidence type="ECO:0000313" key="4">
    <source>
        <dbReference type="EMBL" id="SCC42265.1"/>
    </source>
</evidence>
<evidence type="ECO:0000259" key="2">
    <source>
        <dbReference type="Pfam" id="PF04773"/>
    </source>
</evidence>
<dbReference type="EMBL" id="FMAR01000008">
    <property type="protein sequence ID" value="SCC42265.1"/>
    <property type="molecule type" value="Genomic_DNA"/>
</dbReference>
<accession>A0A1C4EFB5</accession>
<keyword evidence="5" id="KW-1185">Reference proteome</keyword>
<evidence type="ECO:0000313" key="5">
    <source>
        <dbReference type="Proteomes" id="UP000242818"/>
    </source>
</evidence>
<dbReference type="PANTHER" id="PTHR30273">
    <property type="entry name" value="PERIPLASMIC SIGNAL SENSOR AND SIGMA FACTOR ACTIVATOR FECR-RELATED"/>
    <property type="match status" value="1"/>
</dbReference>
<proteinExistence type="predicted"/>
<dbReference type="AlphaFoldDB" id="A0A1C4EFB5"/>
<dbReference type="InterPro" id="IPR032508">
    <property type="entry name" value="FecR_C"/>
</dbReference>
<dbReference type="InterPro" id="IPR006860">
    <property type="entry name" value="FecR"/>
</dbReference>
<protein>
    <submittedName>
        <fullName evidence="4">FecR family protein</fullName>
    </submittedName>
</protein>
<dbReference type="Pfam" id="PF04773">
    <property type="entry name" value="FecR"/>
    <property type="match status" value="1"/>
</dbReference>
<reference evidence="4 5" key="1">
    <citation type="submission" date="2016-08" db="EMBL/GenBank/DDBJ databases">
        <authorList>
            <person name="Seilhamer J.J."/>
        </authorList>
    </citation>
    <scope>NUCLEOTIDE SEQUENCE [LARGE SCALE GENOMIC DNA]</scope>
    <source>
        <strain evidence="4 5">A37T2</strain>
    </source>
</reference>
<feature type="domain" description="FecR protein" evidence="2">
    <location>
        <begin position="132"/>
        <end position="218"/>
    </location>
</feature>
<keyword evidence="1" id="KW-1133">Transmembrane helix</keyword>
<sequence>MENHPNNPEIDWEQIHQALEAQGDQLMAAGNTGELKEAEKDLLQEILKIRTLAGELKGWEEVDTPSELAALKSKLSLPNQAPVMMPVWRRALRYAAVIAILLALGGSAWLFFQPRHTAPGTMAYLTLEAPINETRFFTLPDSSKVWLNAGSRLQYLASFGKTDRKVDMTGEACFDVTADEKLPFTVRAHQQTVQVLGTLFNINAYGAHIITTLSAGKIAVSGVNANTPLQYLAPGQQAAFDTLTGQLQVSNGNPANALAWKDGQLIFTDEPLPSLLQRLGFLYGYTFIVKNDQLNDLHFNVPPIPKPANIVPLLALIKSTTTSNISFKVDSLKHIIEVQ</sequence>
<dbReference type="STRING" id="1335309.GA0116948_10867"/>
<evidence type="ECO:0000256" key="1">
    <source>
        <dbReference type="SAM" id="Phobius"/>
    </source>
</evidence>
<feature type="domain" description="Protein FecR C-terminal" evidence="3">
    <location>
        <begin position="265"/>
        <end position="330"/>
    </location>
</feature>
<keyword evidence="1" id="KW-0472">Membrane</keyword>
<dbReference type="PANTHER" id="PTHR30273:SF2">
    <property type="entry name" value="PROTEIN FECR"/>
    <property type="match status" value="1"/>
</dbReference>
<feature type="transmembrane region" description="Helical" evidence="1">
    <location>
        <begin position="94"/>
        <end position="112"/>
    </location>
</feature>
<dbReference type="OrthoDB" id="737880at2"/>
<name>A0A1C4EFB5_9BACT</name>
<dbReference type="Pfam" id="PF16344">
    <property type="entry name" value="FecR_C"/>
    <property type="match status" value="1"/>
</dbReference>
<dbReference type="RefSeq" id="WP_089712659.1">
    <property type="nucleotide sequence ID" value="NZ_FMAR01000008.1"/>
</dbReference>
<dbReference type="GO" id="GO:0016989">
    <property type="term" value="F:sigma factor antagonist activity"/>
    <property type="evidence" value="ECO:0007669"/>
    <property type="project" value="TreeGrafter"/>
</dbReference>
<organism evidence="4 5">
    <name type="scientific">Chitinophaga costaii</name>
    <dbReference type="NCBI Taxonomy" id="1335309"/>
    <lineage>
        <taxon>Bacteria</taxon>
        <taxon>Pseudomonadati</taxon>
        <taxon>Bacteroidota</taxon>
        <taxon>Chitinophagia</taxon>
        <taxon>Chitinophagales</taxon>
        <taxon>Chitinophagaceae</taxon>
        <taxon>Chitinophaga</taxon>
    </lineage>
</organism>
<dbReference type="Proteomes" id="UP000242818">
    <property type="component" value="Unassembled WGS sequence"/>
</dbReference>
<dbReference type="Gene3D" id="3.55.50.30">
    <property type="match status" value="1"/>
</dbReference>